<organism evidence="1 2">
    <name type="scientific">Imbroritus primus</name>
    <dbReference type="NCBI Taxonomy" id="3058603"/>
    <lineage>
        <taxon>Bacteria</taxon>
        <taxon>Pseudomonadati</taxon>
        <taxon>Pseudomonadota</taxon>
        <taxon>Betaproteobacteria</taxon>
        <taxon>Burkholderiales</taxon>
        <taxon>Burkholderiaceae</taxon>
        <taxon>Imbroritus</taxon>
    </lineage>
</organism>
<evidence type="ECO:0000313" key="1">
    <source>
        <dbReference type="EMBL" id="TMS56890.1"/>
    </source>
</evidence>
<keyword evidence="2" id="KW-1185">Reference proteome</keyword>
<proteinExistence type="predicted"/>
<evidence type="ECO:0000313" key="2">
    <source>
        <dbReference type="Proteomes" id="UP000004277"/>
    </source>
</evidence>
<gene>
    <name evidence="1" type="ORF">MW7_015405</name>
</gene>
<sequence>MAGLSMPLFAQTASTLAPFPTEQDQPRKTTPALPAVDAGGLVPRLAEPKSSRNDDSQPTFVSADKMTGIGEQEIQLEGHGEVRRGGSVVKGDRLIYNQDRDEATAHGNVRLSRDGALFVGPQARYRVDASEGTMQTPNYYFQQTGGSGRADRIDFLDADHASVQNATYTTCTPDNADWYFRASRLDFDTGRQVGTGYNGSLHFFGVPILAAPVFSFPLSDERRSGVLAPVFGFGSRNGIDLTVPYYFNLAPNRDLTLYPRLMSRRGAQLGAEFRYLGNDYSGQWRGEFLPNDRQLDRDRWSYSIQHQHNLLPGMQAYVNLNRVSDARYPDDMGRTLSMASQRQYTQEGGVRYNIGDDWAVLARVQKFQVLPPSQPSYEREPQLNVRYTKYDLGGFDISVESDYTRFTKPLDLNLLRSPEGERMFIQPSISYPIVRAGWFVTPKATFNAASYRLDHMPVGAPRDITRTVPTFSIDSGMTFERDAPVVSRLFGRNFIQTLEPRLFYVYTPFREQSQIPLFDTAESDFGMGQIFSENPFTGYDRIADNNKVTVGVTTRLIEAETGIERFRGTIAQRVDLNGQRVSIAGTAVPSDQKYSDLLLGATVQLFRNYYFDTGIQYNREIERVIRSNIALAWKPGPRQVVNVGYRYRRGTTVLDNNALEQFELSGQWPITQRLYGIGRVNYDMNQRTMTDTLAGFEYDADCWVGRVAYQRYRNTAGSSTSQIFAQIEFKGFSKIGNNPIDVIKLNVPGYQPVPARQVTPSILDQYE</sequence>
<name>A0ACD3SL43_9BURK</name>
<reference evidence="1" key="1">
    <citation type="submission" date="2019-05" db="EMBL/GenBank/DDBJ databases">
        <title>Revised genome assembly of Burkholderiaceae (previously Ralstonia) sp. PBA.</title>
        <authorList>
            <person name="Gan H.M."/>
        </authorList>
    </citation>
    <scope>NUCLEOTIDE SEQUENCE</scope>
    <source>
        <strain evidence="1">PBA</strain>
    </source>
</reference>
<dbReference type="EMBL" id="AKCV02000026">
    <property type="protein sequence ID" value="TMS56890.1"/>
    <property type="molecule type" value="Genomic_DNA"/>
</dbReference>
<comment type="caution">
    <text evidence="1">The sequence shown here is derived from an EMBL/GenBank/DDBJ whole genome shotgun (WGS) entry which is preliminary data.</text>
</comment>
<protein>
    <submittedName>
        <fullName evidence="1">LPS-assembly protein LptD</fullName>
    </submittedName>
</protein>
<accession>A0ACD3SL43</accession>
<dbReference type="Proteomes" id="UP000004277">
    <property type="component" value="Unassembled WGS sequence"/>
</dbReference>